<protein>
    <submittedName>
        <fullName evidence="1">Uncharacterized protein</fullName>
    </submittedName>
</protein>
<organism evidence="1 2">
    <name type="scientific">Dallia pectoralis</name>
    <name type="common">Alaska blackfish</name>
    <dbReference type="NCBI Taxonomy" id="75939"/>
    <lineage>
        <taxon>Eukaryota</taxon>
        <taxon>Metazoa</taxon>
        <taxon>Chordata</taxon>
        <taxon>Craniata</taxon>
        <taxon>Vertebrata</taxon>
        <taxon>Euteleostomi</taxon>
        <taxon>Actinopterygii</taxon>
        <taxon>Neopterygii</taxon>
        <taxon>Teleostei</taxon>
        <taxon>Protacanthopterygii</taxon>
        <taxon>Esociformes</taxon>
        <taxon>Umbridae</taxon>
        <taxon>Dallia</taxon>
    </lineage>
</organism>
<proteinExistence type="predicted"/>
<evidence type="ECO:0000313" key="2">
    <source>
        <dbReference type="Proteomes" id="UP001157502"/>
    </source>
</evidence>
<gene>
    <name evidence="1" type="ORF">DPEC_G00180450</name>
</gene>
<dbReference type="EMBL" id="CM055742">
    <property type="protein sequence ID" value="KAJ8000470.1"/>
    <property type="molecule type" value="Genomic_DNA"/>
</dbReference>
<keyword evidence="2" id="KW-1185">Reference proteome</keyword>
<name>A0ACC2GAC7_DALPE</name>
<evidence type="ECO:0000313" key="1">
    <source>
        <dbReference type="EMBL" id="KAJ8000470.1"/>
    </source>
</evidence>
<dbReference type="Proteomes" id="UP001157502">
    <property type="component" value="Chromosome 15"/>
</dbReference>
<accession>A0ACC2GAC7</accession>
<sequence length="238" mass="24989">MQNIPGGLPSTFTSDLSNQSSTVYQTVSGILKTQVNGFLSPVLPGFLGTIINSLRNPSNITDLTLVFVNQTSVPNTTTVQDLINNSTFSSFIIPGTLRITSTNPPSPTEGVASLQFSLKQDFTSDLSDTSSSGFKTLAGNVVSEVNRGFSKTKGFLRSIVNSFKSGSVITNMTLVFANKSVVPNTSTILSTFTNSNTTLSIVPGSTTANSGSALRPTVFSMAALPVTVALLMIQMLTG</sequence>
<reference evidence="1" key="1">
    <citation type="submission" date="2021-05" db="EMBL/GenBank/DDBJ databases">
        <authorList>
            <person name="Pan Q."/>
            <person name="Jouanno E."/>
            <person name="Zahm M."/>
            <person name="Klopp C."/>
            <person name="Cabau C."/>
            <person name="Louis A."/>
            <person name="Berthelot C."/>
            <person name="Parey E."/>
            <person name="Roest Crollius H."/>
            <person name="Montfort J."/>
            <person name="Robinson-Rechavi M."/>
            <person name="Bouchez O."/>
            <person name="Lampietro C."/>
            <person name="Lopez Roques C."/>
            <person name="Donnadieu C."/>
            <person name="Postlethwait J."/>
            <person name="Bobe J."/>
            <person name="Dillon D."/>
            <person name="Chandos A."/>
            <person name="von Hippel F."/>
            <person name="Guiguen Y."/>
        </authorList>
    </citation>
    <scope>NUCLEOTIDE SEQUENCE</scope>
    <source>
        <strain evidence="1">YG-Jan2019</strain>
    </source>
</reference>
<comment type="caution">
    <text evidence="1">The sequence shown here is derived from an EMBL/GenBank/DDBJ whole genome shotgun (WGS) entry which is preliminary data.</text>
</comment>